<reference evidence="1 2" key="1">
    <citation type="journal article" date="2019" name="Int. J. Syst. Evol. Microbiol.">
        <title>The Global Catalogue of Microorganisms (GCM) 10K type strain sequencing project: providing services to taxonomists for standard genome sequencing and annotation.</title>
        <authorList>
            <consortium name="The Broad Institute Genomics Platform"/>
            <consortium name="The Broad Institute Genome Sequencing Center for Infectious Disease"/>
            <person name="Wu L."/>
            <person name="Ma J."/>
        </authorList>
    </citation>
    <scope>NUCLEOTIDE SEQUENCE [LARGE SCALE GENOMIC DNA]</scope>
    <source>
        <strain evidence="1 2">CGMCC 1.12237</strain>
    </source>
</reference>
<evidence type="ECO:0000313" key="1">
    <source>
        <dbReference type="EMBL" id="MFC5367223.1"/>
    </source>
</evidence>
<gene>
    <name evidence="1" type="ORF">ACFPJ5_09745</name>
</gene>
<evidence type="ECO:0000313" key="2">
    <source>
        <dbReference type="Proteomes" id="UP001596201"/>
    </source>
</evidence>
<sequence>MPYNFQLRKKGDKDKLWDLTNLRTHDPTLSDNHILDILEDFLQQVTGNLDKNKDDEKAVVVKDYNVDKSNNLVEAIISTGDFGYRSELRDVNSGQVTHNKSTSEAELIPYYLSMWIPETVSGDLYESGQRGIMVFQRINGRSIMTRFKKRFHSFALTHDDCNTMLEMNPITRQEVLRKVLQSQSVKRIEIEVDEVPADTEKEVQYIEGMDTHDAETQSIVLKPKRGGSLLPIKSIARQLKRDGGSFAQVVSDDVLELKTTIKNEHGKKETFSLIDDKLRMRKELDPSQKNLNGGLPTTSYLADQAALMTNQVLPQNIVKTLNYSTKV</sequence>
<dbReference type="RefSeq" id="WP_227229485.1">
    <property type="nucleotide sequence ID" value="NZ_JAJCVJ010000002.1"/>
</dbReference>
<comment type="caution">
    <text evidence="1">The sequence shown here is derived from an EMBL/GenBank/DDBJ whole genome shotgun (WGS) entry which is preliminary data.</text>
</comment>
<organism evidence="1 2">
    <name type="scientific">Salinirubrum litoreum</name>
    <dbReference type="NCBI Taxonomy" id="1126234"/>
    <lineage>
        <taxon>Archaea</taxon>
        <taxon>Methanobacteriati</taxon>
        <taxon>Methanobacteriota</taxon>
        <taxon>Stenosarchaea group</taxon>
        <taxon>Halobacteria</taxon>
        <taxon>Halobacteriales</taxon>
        <taxon>Haloferacaceae</taxon>
        <taxon>Salinirubrum</taxon>
    </lineage>
</organism>
<accession>A0ABD5RB81</accession>
<proteinExistence type="predicted"/>
<name>A0ABD5RB81_9EURY</name>
<protein>
    <submittedName>
        <fullName evidence="1">Uncharacterized protein</fullName>
    </submittedName>
</protein>
<keyword evidence="2" id="KW-1185">Reference proteome</keyword>
<dbReference type="Proteomes" id="UP001596201">
    <property type="component" value="Unassembled WGS sequence"/>
</dbReference>
<dbReference type="EMBL" id="JBHSKX010000002">
    <property type="protein sequence ID" value="MFC5367223.1"/>
    <property type="molecule type" value="Genomic_DNA"/>
</dbReference>
<dbReference type="AlphaFoldDB" id="A0ABD5RB81"/>